<evidence type="ECO:0000259" key="6">
    <source>
        <dbReference type="Pfam" id="PF02631"/>
    </source>
</evidence>
<comment type="function">
    <text evidence="5">Modulates RecA activity.</text>
</comment>
<comment type="caution">
    <text evidence="8">The sequence shown here is derived from an EMBL/GenBank/DDBJ whole genome shotgun (WGS) entry which is preliminary data.</text>
</comment>
<organism evidence="8 9">
    <name type="scientific">Robiginitalea marina</name>
    <dbReference type="NCBI Taxonomy" id="2954105"/>
    <lineage>
        <taxon>Bacteria</taxon>
        <taxon>Pseudomonadati</taxon>
        <taxon>Bacteroidota</taxon>
        <taxon>Flavobacteriia</taxon>
        <taxon>Flavobacteriales</taxon>
        <taxon>Flavobacteriaceae</taxon>
        <taxon>Robiginitalea</taxon>
    </lineage>
</organism>
<dbReference type="Proteomes" id="UP001206312">
    <property type="component" value="Unassembled WGS sequence"/>
</dbReference>
<proteinExistence type="inferred from homology"/>
<dbReference type="InterPro" id="IPR053924">
    <property type="entry name" value="RecX_HTH_2nd"/>
</dbReference>
<evidence type="ECO:0000313" key="8">
    <source>
        <dbReference type="EMBL" id="MCO5724505.1"/>
    </source>
</evidence>
<dbReference type="EMBL" id="JAMXIB010000004">
    <property type="protein sequence ID" value="MCO5724505.1"/>
    <property type="molecule type" value="Genomic_DNA"/>
</dbReference>
<dbReference type="InterPro" id="IPR036388">
    <property type="entry name" value="WH-like_DNA-bd_sf"/>
</dbReference>
<keyword evidence="9" id="KW-1185">Reference proteome</keyword>
<dbReference type="PANTHER" id="PTHR33602">
    <property type="entry name" value="REGULATORY PROTEIN RECX FAMILY PROTEIN"/>
    <property type="match status" value="1"/>
</dbReference>
<dbReference type="Gene3D" id="1.10.10.10">
    <property type="entry name" value="Winged helix-like DNA-binding domain superfamily/Winged helix DNA-binding domain"/>
    <property type="match status" value="1"/>
</dbReference>
<accession>A0ABT1AY31</accession>
<evidence type="ECO:0000256" key="2">
    <source>
        <dbReference type="ARBA" id="ARBA00009695"/>
    </source>
</evidence>
<protein>
    <recommendedName>
        <fullName evidence="3 5">Regulatory protein RecX</fullName>
    </recommendedName>
</protein>
<dbReference type="InterPro" id="IPR003783">
    <property type="entry name" value="Regulatory_RecX"/>
</dbReference>
<dbReference type="PANTHER" id="PTHR33602:SF1">
    <property type="entry name" value="REGULATORY PROTEIN RECX FAMILY PROTEIN"/>
    <property type="match status" value="1"/>
</dbReference>
<name>A0ABT1AY31_9FLAO</name>
<gene>
    <name evidence="5" type="primary">recX</name>
    <name evidence="8" type="ORF">NG653_06535</name>
</gene>
<comment type="similarity">
    <text evidence="2 5">Belongs to the RecX family.</text>
</comment>
<feature type="domain" description="RecX third three-helical" evidence="7">
    <location>
        <begin position="107"/>
        <end position="151"/>
    </location>
</feature>
<dbReference type="InterPro" id="IPR053925">
    <property type="entry name" value="RecX_HTH_3rd"/>
</dbReference>
<dbReference type="Pfam" id="PF02631">
    <property type="entry name" value="RecX_HTH2"/>
    <property type="match status" value="1"/>
</dbReference>
<evidence type="ECO:0000259" key="7">
    <source>
        <dbReference type="Pfam" id="PF21981"/>
    </source>
</evidence>
<dbReference type="RefSeq" id="WP_252740883.1">
    <property type="nucleotide sequence ID" value="NZ_JAMXIB010000004.1"/>
</dbReference>
<evidence type="ECO:0000256" key="4">
    <source>
        <dbReference type="ARBA" id="ARBA00022490"/>
    </source>
</evidence>
<sequence length="161" mass="19326">MAFPQKSFTLEEAKKRMERYCAFQERSHQEVVQKLRQMRMIPEAIDAIVVGLIESGFLSEERFALAFSRGKFHQKGWGRVRIRKALEQRNLSEYLIQKALDEIPEQEYLRAFHALAETRWGQLARETDVQKKKRKFADYFFYRGWEMELVHDKIKVLERNP</sequence>
<evidence type="ECO:0000256" key="3">
    <source>
        <dbReference type="ARBA" id="ARBA00018111"/>
    </source>
</evidence>
<keyword evidence="4 5" id="KW-0963">Cytoplasm</keyword>
<dbReference type="HAMAP" id="MF_01114">
    <property type="entry name" value="RecX"/>
    <property type="match status" value="1"/>
</dbReference>
<comment type="subcellular location">
    <subcellularLocation>
        <location evidence="1 5">Cytoplasm</location>
    </subcellularLocation>
</comment>
<dbReference type="Pfam" id="PF21981">
    <property type="entry name" value="RecX_HTH3"/>
    <property type="match status" value="1"/>
</dbReference>
<evidence type="ECO:0000256" key="5">
    <source>
        <dbReference type="HAMAP-Rule" id="MF_01114"/>
    </source>
</evidence>
<feature type="domain" description="RecX second three-helical" evidence="6">
    <location>
        <begin position="59"/>
        <end position="100"/>
    </location>
</feature>
<reference evidence="8 9" key="1">
    <citation type="submission" date="2022-06" db="EMBL/GenBank/DDBJ databases">
        <authorList>
            <person name="Xuan X."/>
        </authorList>
    </citation>
    <scope>NUCLEOTIDE SEQUENCE [LARGE SCALE GENOMIC DNA]</scope>
    <source>
        <strain evidence="8 9">2V75</strain>
    </source>
</reference>
<evidence type="ECO:0000313" key="9">
    <source>
        <dbReference type="Proteomes" id="UP001206312"/>
    </source>
</evidence>
<evidence type="ECO:0000256" key="1">
    <source>
        <dbReference type="ARBA" id="ARBA00004496"/>
    </source>
</evidence>